<name>A0A1C6SQ69_9ACTN</name>
<proteinExistence type="predicted"/>
<keyword evidence="2" id="KW-1185">Reference proteome</keyword>
<accession>A0A1C6SQ69</accession>
<evidence type="ECO:0000313" key="1">
    <source>
        <dbReference type="EMBL" id="SCL31726.1"/>
    </source>
</evidence>
<protein>
    <submittedName>
        <fullName evidence="1">Uncharacterized protein</fullName>
    </submittedName>
</protein>
<dbReference type="EMBL" id="FMHT01000003">
    <property type="protein sequence ID" value="SCL31726.1"/>
    <property type="molecule type" value="Genomic_DNA"/>
</dbReference>
<evidence type="ECO:0000313" key="2">
    <source>
        <dbReference type="Proteomes" id="UP000199699"/>
    </source>
</evidence>
<dbReference type="RefSeq" id="WP_175440148.1">
    <property type="nucleotide sequence ID" value="NZ_FMHT01000003.1"/>
</dbReference>
<dbReference type="AlphaFoldDB" id="A0A1C6SQ69"/>
<dbReference type="STRING" id="145857.GA0070616_4320"/>
<sequence length="55" mass="5737">MRIGTLFSVFTAFVLLAAATLVAASPILPDLEVCRATAPVGVTGQLESLAAHLRR</sequence>
<organism evidence="1 2">
    <name type="scientific">Micromonospora nigra</name>
    <dbReference type="NCBI Taxonomy" id="145857"/>
    <lineage>
        <taxon>Bacteria</taxon>
        <taxon>Bacillati</taxon>
        <taxon>Actinomycetota</taxon>
        <taxon>Actinomycetes</taxon>
        <taxon>Micromonosporales</taxon>
        <taxon>Micromonosporaceae</taxon>
        <taxon>Micromonospora</taxon>
    </lineage>
</organism>
<gene>
    <name evidence="1" type="ORF">GA0070616_4320</name>
</gene>
<reference evidence="1 2" key="1">
    <citation type="submission" date="2016-06" db="EMBL/GenBank/DDBJ databases">
        <authorList>
            <person name="Kjaerup R.B."/>
            <person name="Dalgaard T.S."/>
            <person name="Juul-Madsen H.R."/>
        </authorList>
    </citation>
    <scope>NUCLEOTIDE SEQUENCE [LARGE SCALE GENOMIC DNA]</scope>
    <source>
        <strain evidence="1 2">DSM 43818</strain>
    </source>
</reference>
<dbReference type="Proteomes" id="UP000199699">
    <property type="component" value="Unassembled WGS sequence"/>
</dbReference>